<evidence type="ECO:0000313" key="1">
    <source>
        <dbReference type="EMBL" id="EKR98849.1"/>
    </source>
</evidence>
<name>A0AA87SY19_9LEPT</name>
<dbReference type="AlphaFoldDB" id="A0AA87SY19"/>
<dbReference type="CDD" id="cd02440">
    <property type="entry name" value="AdoMet_MTases"/>
    <property type="match status" value="1"/>
</dbReference>
<sequence>MSLDLFGETLNEICPCCQKNDWKFLYYSTFKNYNIPIYICSTCGLRTQHPRPKPSELYTEKYYSGNANFSYRDERQTEKFDRYVWKARIKNIQKFKPKGKFLDIGCSFGGFLNCAKEAGFEVTGVEISSYSAEAAKSRGFKVYQGEFLDVDLPENFFDVITLVEVIEHLSQPDRVFQKLCRILKPGGLLLLQTANFEGMQAIDAGANYHYYLPGHFYYYSESNLKKILDRSGFRDHIIYLGVDFSLLAKLLKSRGSFRSWKDYWKWIRISVYHWKSKLKNQGRPLTSSMVLYSFKAE</sequence>
<accession>A0AA87SY19</accession>
<dbReference type="Pfam" id="PF13489">
    <property type="entry name" value="Methyltransf_23"/>
    <property type="match status" value="1"/>
</dbReference>
<dbReference type="SUPFAM" id="SSF53335">
    <property type="entry name" value="S-adenosyl-L-methionine-dependent methyltransferases"/>
    <property type="match status" value="1"/>
</dbReference>
<evidence type="ECO:0000313" key="2">
    <source>
        <dbReference type="Proteomes" id="UP000001343"/>
    </source>
</evidence>
<proteinExistence type="predicted"/>
<dbReference type="Gene3D" id="3.40.50.150">
    <property type="entry name" value="Vaccinia Virus protein VP39"/>
    <property type="match status" value="1"/>
</dbReference>
<gene>
    <name evidence="1" type="ORF">LEP1GSC125_3857</name>
</gene>
<reference evidence="1 2" key="1">
    <citation type="journal article" date="2014" name="Int. J. Syst. Evol. Microbiol.">
        <title>Leptospira mayottensis sp. nov., a pathogenic species of the genus Leptospira isolated from humans.</title>
        <authorList>
            <person name="Bourhy P."/>
            <person name="Collet L."/>
            <person name="Brisse S."/>
            <person name="Picardeau M."/>
        </authorList>
    </citation>
    <scope>NUCLEOTIDE SEQUENCE [LARGE SCALE GENOMIC DNA]</scope>
    <source>
        <strain evidence="1 2">200901122</strain>
    </source>
</reference>
<dbReference type="PANTHER" id="PTHR43861:SF6">
    <property type="entry name" value="METHYLTRANSFERASE TYPE 11"/>
    <property type="match status" value="1"/>
</dbReference>
<dbReference type="Proteomes" id="UP000001343">
    <property type="component" value="Unassembled WGS sequence"/>
</dbReference>
<protein>
    <submittedName>
        <fullName evidence="1">Methionine biosynthesis protein MetW-like protein</fullName>
    </submittedName>
</protein>
<dbReference type="InterPro" id="IPR029063">
    <property type="entry name" value="SAM-dependent_MTases_sf"/>
</dbReference>
<dbReference type="PANTHER" id="PTHR43861">
    <property type="entry name" value="TRANS-ACONITATE 2-METHYLTRANSFERASE-RELATED"/>
    <property type="match status" value="1"/>
</dbReference>
<dbReference type="EMBL" id="AKWM02000066">
    <property type="protein sequence ID" value="EKR98849.1"/>
    <property type="molecule type" value="Genomic_DNA"/>
</dbReference>
<comment type="caution">
    <text evidence="1">The sequence shown here is derived from an EMBL/GenBank/DDBJ whole genome shotgun (WGS) entry which is preliminary data.</text>
</comment>
<organism evidence="1 2">
    <name type="scientific">Leptospira mayottensis 200901122</name>
    <dbReference type="NCBI Taxonomy" id="1193010"/>
    <lineage>
        <taxon>Bacteria</taxon>
        <taxon>Pseudomonadati</taxon>
        <taxon>Spirochaetota</taxon>
        <taxon>Spirochaetia</taxon>
        <taxon>Leptospirales</taxon>
        <taxon>Leptospiraceae</taxon>
        <taxon>Leptospira</taxon>
    </lineage>
</organism>